<dbReference type="KEGG" id="cput:CONPUDRAFT_78164"/>
<dbReference type="GeneID" id="19209717"/>
<evidence type="ECO:0000313" key="1">
    <source>
        <dbReference type="EMBL" id="EIW74195.1"/>
    </source>
</evidence>
<reference evidence="2" key="1">
    <citation type="journal article" date="2012" name="Science">
        <title>The Paleozoic origin of enzymatic lignin decomposition reconstructed from 31 fungal genomes.</title>
        <authorList>
            <person name="Floudas D."/>
            <person name="Binder M."/>
            <person name="Riley R."/>
            <person name="Barry K."/>
            <person name="Blanchette R.A."/>
            <person name="Henrissat B."/>
            <person name="Martinez A.T."/>
            <person name="Otillar R."/>
            <person name="Spatafora J.W."/>
            <person name="Yadav J.S."/>
            <person name="Aerts A."/>
            <person name="Benoit I."/>
            <person name="Boyd A."/>
            <person name="Carlson A."/>
            <person name="Copeland A."/>
            <person name="Coutinho P.M."/>
            <person name="de Vries R.P."/>
            <person name="Ferreira P."/>
            <person name="Findley K."/>
            <person name="Foster B."/>
            <person name="Gaskell J."/>
            <person name="Glotzer D."/>
            <person name="Gorecki P."/>
            <person name="Heitman J."/>
            <person name="Hesse C."/>
            <person name="Hori C."/>
            <person name="Igarashi K."/>
            <person name="Jurgens J.A."/>
            <person name="Kallen N."/>
            <person name="Kersten P."/>
            <person name="Kohler A."/>
            <person name="Kuees U."/>
            <person name="Kumar T.K.A."/>
            <person name="Kuo A."/>
            <person name="LaButti K."/>
            <person name="Larrondo L.F."/>
            <person name="Lindquist E."/>
            <person name="Ling A."/>
            <person name="Lombard V."/>
            <person name="Lucas S."/>
            <person name="Lundell T."/>
            <person name="Martin R."/>
            <person name="McLaughlin D.J."/>
            <person name="Morgenstern I."/>
            <person name="Morin E."/>
            <person name="Murat C."/>
            <person name="Nagy L.G."/>
            <person name="Nolan M."/>
            <person name="Ohm R.A."/>
            <person name="Patyshakuliyeva A."/>
            <person name="Rokas A."/>
            <person name="Ruiz-Duenas F.J."/>
            <person name="Sabat G."/>
            <person name="Salamov A."/>
            <person name="Samejima M."/>
            <person name="Schmutz J."/>
            <person name="Slot J.C."/>
            <person name="St John F."/>
            <person name="Stenlid J."/>
            <person name="Sun H."/>
            <person name="Sun S."/>
            <person name="Syed K."/>
            <person name="Tsang A."/>
            <person name="Wiebenga A."/>
            <person name="Young D."/>
            <person name="Pisabarro A."/>
            <person name="Eastwood D.C."/>
            <person name="Martin F."/>
            <person name="Cullen D."/>
            <person name="Grigoriev I.V."/>
            <person name="Hibbett D.S."/>
        </authorList>
    </citation>
    <scope>NUCLEOTIDE SEQUENCE [LARGE SCALE GENOMIC DNA]</scope>
    <source>
        <strain evidence="2">RWD-64-598 SS2</strain>
    </source>
</reference>
<evidence type="ECO:0000313" key="2">
    <source>
        <dbReference type="Proteomes" id="UP000053558"/>
    </source>
</evidence>
<protein>
    <submittedName>
        <fullName evidence="1">Uncharacterized protein</fullName>
    </submittedName>
</protein>
<proteinExistence type="predicted"/>
<accession>R7SEE3</accession>
<dbReference type="EMBL" id="JH711593">
    <property type="protein sequence ID" value="EIW74195.1"/>
    <property type="molecule type" value="Genomic_DNA"/>
</dbReference>
<dbReference type="AlphaFoldDB" id="R7SEE3"/>
<dbReference type="Proteomes" id="UP000053558">
    <property type="component" value="Unassembled WGS sequence"/>
</dbReference>
<sequence length="658" mass="73596">MDADLSILPPDKELFTAPEPQLSQGLSKFFEALRSLPPDDKHIFEAVLALAIHVPDEPDGEPRPNRTALDPLAQACIRAGMTEVMLQFIHFPDEEFVEAYSLYYGYMNQWQAWNSLLRLARYGTIQEREQYLDKLMDGGIIPLAAEVLGVLASQTYLIKRLSSDTTADILRALYTLALQDPEATSDQLREPRTIFQQSMLRLDGNDPWNDDEHSRSLMSNRLFGQAQGAALETARSLIVLNTQPSSRHYLDVLRQKPSIIDLLMDCLLIKPLHCHPECTAAYAASDNLAALFRWPSSMLVPGISTPAEQVLGGKDWKALLQSLQLLTSHRDWTDNIIEAWMKTEPDVEDIEDMDRSIEDAHNLFSEERSQIDEEEIDEDFKTATGRARISLLRVVATLTHGADAAGVRNVDVYSLLPIAYRASQQERPFEEMIHEWPDWAELENSYELEIEHYFVAPESLLGPTAYTRLLTVLAQRNALKSLHSLQKPPAGLSPTTSAAQLRQITHPDVISRLLTIAIIRVQGAMRKAERVSEGDVPSIKIGAGLVFEAVAELAAAVVAFDDLTGGEYAAEAASAARHYLVLALQHISETATRARKYRRAYLYLVAAVEVGDSIKDRRAGWTDVEGKLKKQLRQAKRAFEAQANTDIDIRCDVFDGTP</sequence>
<name>R7SEE3_CONPW</name>
<gene>
    <name evidence="1" type="ORF">CONPUDRAFT_78164</name>
</gene>
<keyword evidence="2" id="KW-1185">Reference proteome</keyword>
<organism evidence="1 2">
    <name type="scientific">Coniophora puteana (strain RWD-64-598)</name>
    <name type="common">Brown rot fungus</name>
    <dbReference type="NCBI Taxonomy" id="741705"/>
    <lineage>
        <taxon>Eukaryota</taxon>
        <taxon>Fungi</taxon>
        <taxon>Dikarya</taxon>
        <taxon>Basidiomycota</taxon>
        <taxon>Agaricomycotina</taxon>
        <taxon>Agaricomycetes</taxon>
        <taxon>Agaricomycetidae</taxon>
        <taxon>Boletales</taxon>
        <taxon>Coniophorineae</taxon>
        <taxon>Coniophoraceae</taxon>
        <taxon>Coniophora</taxon>
    </lineage>
</organism>
<dbReference type="RefSeq" id="XP_007775562.1">
    <property type="nucleotide sequence ID" value="XM_007777372.1"/>
</dbReference>